<comment type="caution">
    <text evidence="2">The sequence shown here is derived from an EMBL/GenBank/DDBJ whole genome shotgun (WGS) entry which is preliminary data.</text>
</comment>
<protein>
    <submittedName>
        <fullName evidence="2">Uncharacterized protein</fullName>
    </submittedName>
</protein>
<sequence>MSGEIRNPAEEAAAREMAAKKQEAETEVANPVSLLDNVDEEGEPEKPFDLAELVQHLSVFLNGSSVETVSISRFEKMGGRLEDGEAQLVGTRGAVGEIFYRKGSDVHRVYISSKETKSLGFRGGHDRENAVTALNELGFKSQLVGPLESPPLINAFDQSLLKFVA</sequence>
<name>A0A0G1XZM3_9BACT</name>
<evidence type="ECO:0000313" key="3">
    <source>
        <dbReference type="Proteomes" id="UP000033865"/>
    </source>
</evidence>
<dbReference type="Proteomes" id="UP000033865">
    <property type="component" value="Unassembled WGS sequence"/>
</dbReference>
<organism evidence="2 3">
    <name type="scientific">Candidatus Uhrbacteria bacterium GW2011_GWC2_53_7</name>
    <dbReference type="NCBI Taxonomy" id="1618986"/>
    <lineage>
        <taxon>Bacteria</taxon>
        <taxon>Candidatus Uhriibacteriota</taxon>
    </lineage>
</organism>
<evidence type="ECO:0000256" key="1">
    <source>
        <dbReference type="SAM" id="MobiDB-lite"/>
    </source>
</evidence>
<dbReference type="EMBL" id="LCRN01000025">
    <property type="protein sequence ID" value="KKW36431.1"/>
    <property type="molecule type" value="Genomic_DNA"/>
</dbReference>
<evidence type="ECO:0000313" key="2">
    <source>
        <dbReference type="EMBL" id="KKW36431.1"/>
    </source>
</evidence>
<feature type="compositionally biased region" description="Basic and acidic residues" evidence="1">
    <location>
        <begin position="7"/>
        <end position="24"/>
    </location>
</feature>
<proteinExistence type="predicted"/>
<gene>
    <name evidence="2" type="ORF">UY82_C0025G0007</name>
</gene>
<reference evidence="2 3" key="1">
    <citation type="journal article" date="2015" name="Nature">
        <title>rRNA introns, odd ribosomes, and small enigmatic genomes across a large radiation of phyla.</title>
        <authorList>
            <person name="Brown C.T."/>
            <person name="Hug L.A."/>
            <person name="Thomas B.C."/>
            <person name="Sharon I."/>
            <person name="Castelle C.J."/>
            <person name="Singh A."/>
            <person name="Wilkins M.J."/>
            <person name="Williams K.H."/>
            <person name="Banfield J.F."/>
        </authorList>
    </citation>
    <scope>NUCLEOTIDE SEQUENCE [LARGE SCALE GENOMIC DNA]</scope>
</reference>
<accession>A0A0G1XZM3</accession>
<dbReference type="AlphaFoldDB" id="A0A0G1XZM3"/>
<feature type="region of interest" description="Disordered" evidence="1">
    <location>
        <begin position="1"/>
        <end position="28"/>
    </location>
</feature>